<dbReference type="KEGG" id="mgel:G5B37_05855"/>
<dbReference type="InterPro" id="IPR021257">
    <property type="entry name" value="DUF2809"/>
</dbReference>
<feature type="transmembrane region" description="Helical" evidence="1">
    <location>
        <begin position="29"/>
        <end position="48"/>
    </location>
</feature>
<keyword evidence="1" id="KW-0812">Transmembrane</keyword>
<keyword evidence="1" id="KW-0472">Membrane</keyword>
<dbReference type="Pfam" id="PF10990">
    <property type="entry name" value="DUF2809"/>
    <property type="match status" value="1"/>
</dbReference>
<dbReference type="AlphaFoldDB" id="A0A6G6GKT6"/>
<organism evidence="2 3">
    <name type="scientific">Rasiella rasia</name>
    <dbReference type="NCBI Taxonomy" id="2744027"/>
    <lineage>
        <taxon>Bacteria</taxon>
        <taxon>Pseudomonadati</taxon>
        <taxon>Bacteroidota</taxon>
        <taxon>Flavobacteriia</taxon>
        <taxon>Flavobacteriales</taxon>
        <taxon>Flavobacteriaceae</taxon>
        <taxon>Rasiella</taxon>
    </lineage>
</organism>
<evidence type="ECO:0000313" key="2">
    <source>
        <dbReference type="EMBL" id="QIE59100.1"/>
    </source>
</evidence>
<dbReference type="EMBL" id="CP049057">
    <property type="protein sequence ID" value="QIE59100.1"/>
    <property type="molecule type" value="Genomic_DNA"/>
</dbReference>
<evidence type="ECO:0000256" key="1">
    <source>
        <dbReference type="SAM" id="Phobius"/>
    </source>
</evidence>
<evidence type="ECO:0000313" key="3">
    <source>
        <dbReference type="Proteomes" id="UP000505306"/>
    </source>
</evidence>
<reference evidence="2 3" key="1">
    <citation type="submission" date="2020-02" db="EMBL/GenBank/DDBJ databases">
        <title>Complete genome sequence of Flavobacteriaceae bacterium.</title>
        <authorList>
            <person name="Kim S.-J."/>
            <person name="Kim Y.-S."/>
            <person name="Kim K.-H."/>
        </authorList>
    </citation>
    <scope>NUCLEOTIDE SEQUENCE [LARGE SCALE GENOMIC DNA]</scope>
    <source>
        <strain evidence="2 3">RR4-40</strain>
    </source>
</reference>
<sequence>MKRTLTFFILLLVTEVAIAIFHFHKFIRGFVGDVLVIPLLYYFLRIFIKWRTVYLLGAVLAIALGIELLQYSGLFQHLNIQSPLLKIVLGTTFDWKDILAYGVGGVLTLLLEKNQAYGKD</sequence>
<accession>A0A6G6GKT6</accession>
<dbReference type="RefSeq" id="WP_164679130.1">
    <property type="nucleotide sequence ID" value="NZ_CP049057.1"/>
</dbReference>
<protein>
    <submittedName>
        <fullName evidence="2">DUF2809 domain-containing protein</fullName>
    </submittedName>
</protein>
<feature type="transmembrane region" description="Helical" evidence="1">
    <location>
        <begin position="53"/>
        <end position="73"/>
    </location>
</feature>
<keyword evidence="3" id="KW-1185">Reference proteome</keyword>
<name>A0A6G6GKT6_9FLAO</name>
<proteinExistence type="predicted"/>
<gene>
    <name evidence="2" type="ORF">G5B37_05855</name>
</gene>
<dbReference type="Proteomes" id="UP000505306">
    <property type="component" value="Chromosome"/>
</dbReference>
<keyword evidence="1" id="KW-1133">Transmembrane helix</keyword>